<keyword evidence="6" id="KW-0256">Endoplasmic reticulum</keyword>
<dbReference type="Pfam" id="PF10151">
    <property type="entry name" value="TMEM214"/>
    <property type="match status" value="2"/>
</dbReference>
<evidence type="ECO:0000313" key="13">
    <source>
        <dbReference type="EMBL" id="KAJ5068163.1"/>
    </source>
</evidence>
<evidence type="ECO:0000256" key="6">
    <source>
        <dbReference type="ARBA" id="ARBA00022824"/>
    </source>
</evidence>
<dbReference type="AlphaFoldDB" id="A0A9Q0L8Q4"/>
<feature type="compositionally biased region" description="Polar residues" evidence="11">
    <location>
        <begin position="31"/>
        <end position="46"/>
    </location>
</feature>
<organism evidence="13 14">
    <name type="scientific">Anaeramoeba ignava</name>
    <name type="common">Anaerobic marine amoeba</name>
    <dbReference type="NCBI Taxonomy" id="1746090"/>
    <lineage>
        <taxon>Eukaryota</taxon>
        <taxon>Metamonada</taxon>
        <taxon>Anaeramoebidae</taxon>
        <taxon>Anaeramoeba</taxon>
    </lineage>
</organism>
<keyword evidence="9" id="KW-0325">Glycoprotein</keyword>
<protein>
    <submittedName>
        <fullName evidence="13">Transmembrane protein</fullName>
    </submittedName>
</protein>
<evidence type="ECO:0000256" key="4">
    <source>
        <dbReference type="ARBA" id="ARBA00022692"/>
    </source>
</evidence>
<dbReference type="GO" id="GO:0005789">
    <property type="term" value="C:endoplasmic reticulum membrane"/>
    <property type="evidence" value="ECO:0007669"/>
    <property type="project" value="UniProtKB-SubCell"/>
</dbReference>
<evidence type="ECO:0000256" key="1">
    <source>
        <dbReference type="ARBA" id="ARBA00004477"/>
    </source>
</evidence>
<name>A0A9Q0L8Q4_ANAIG</name>
<feature type="compositionally biased region" description="Low complexity" evidence="11">
    <location>
        <begin position="7"/>
        <end position="19"/>
    </location>
</feature>
<dbReference type="InterPro" id="IPR019308">
    <property type="entry name" value="TMEM214"/>
</dbReference>
<keyword evidence="4 12" id="KW-0812">Transmembrane</keyword>
<evidence type="ECO:0000256" key="9">
    <source>
        <dbReference type="ARBA" id="ARBA00023180"/>
    </source>
</evidence>
<feature type="compositionally biased region" description="Basic residues" evidence="11">
    <location>
        <begin position="47"/>
        <end position="75"/>
    </location>
</feature>
<evidence type="ECO:0000256" key="12">
    <source>
        <dbReference type="SAM" id="Phobius"/>
    </source>
</evidence>
<comment type="subunit">
    <text evidence="3">Constitutively interacts with CASP4; required for the localization of procaspase 4 to the ER.</text>
</comment>
<keyword evidence="14" id="KW-1185">Reference proteome</keyword>
<feature type="region of interest" description="Disordered" evidence="11">
    <location>
        <begin position="1"/>
        <end position="75"/>
    </location>
</feature>
<evidence type="ECO:0000256" key="7">
    <source>
        <dbReference type="ARBA" id="ARBA00022989"/>
    </source>
</evidence>
<keyword evidence="7 12" id="KW-1133">Transmembrane helix</keyword>
<evidence type="ECO:0000313" key="14">
    <source>
        <dbReference type="Proteomes" id="UP001149090"/>
    </source>
</evidence>
<gene>
    <name evidence="13" type="ORF">M0811_12499</name>
</gene>
<sequence length="577" mass="67670">MSDNESNNNNNNNDNNDNNKNNHHHKHFTIDNHNTNTTSLPSTPRLQRSKSNPKKDKLSHKTTSHPHSQKKEHLHHKFNSLYEENGKEDHSKKIIQSTTEPNLHKAMSEFDIEELKKFIEELQKTFKKSQKHQLQQLQQLQNFFENHIHIPIPEIEETKSDQLNPNFPLALVDPKIKTLVKTFLRLYPQTILGKSLSDLIGRFTEIFISFENKSVSDLTSGIKVLIQIMINAKSTVLRDHLLRETIIKSFLTKYESFPKKIRIHFLSELVWCLSQFIEKDPGSLLSAWLEFILPILDKTTIPAKSLFQLTELFQRLLKSNSFEEMTKRLVQDVVSAKFFAKYILITDNISFAIKTDSVNERVHKTTLKKSAQLDKKYRVDAHKILSEILPQLEKISIFFQQESQHLYFENILAISLAKASKSSLFSYLVQILERDSKTFEEWKRCYSTLIPQSSKLIKYIYTNWNNLKNKISTKEMLQLLHYFQRTNLEIINGIFHIENDKNGIFNQQRIGLIQIKGCTNYCNLLEKRITNKLPISKFKLFLSIMILFIIIAIFAVYRHFSTSIFVFRKNLDFDPKK</sequence>
<reference evidence="13" key="1">
    <citation type="submission" date="2022-10" db="EMBL/GenBank/DDBJ databases">
        <title>Novel sulphate-reducing endosymbionts in the free-living metamonad Anaeramoeba.</title>
        <authorList>
            <person name="Jerlstrom-Hultqvist J."/>
            <person name="Cepicka I."/>
            <person name="Gallot-Lavallee L."/>
            <person name="Salas-Leiva D."/>
            <person name="Curtis B.A."/>
            <person name="Zahonova K."/>
            <person name="Pipaliya S."/>
            <person name="Dacks J."/>
            <person name="Roger A.J."/>
        </authorList>
    </citation>
    <scope>NUCLEOTIDE SEQUENCE</scope>
    <source>
        <strain evidence="13">BMAN</strain>
    </source>
</reference>
<accession>A0A9Q0L8Q4</accession>
<keyword evidence="5" id="KW-0053">Apoptosis</keyword>
<dbReference type="Proteomes" id="UP001149090">
    <property type="component" value="Unassembled WGS sequence"/>
</dbReference>
<dbReference type="GO" id="GO:0005794">
    <property type="term" value="C:Golgi apparatus"/>
    <property type="evidence" value="ECO:0007669"/>
    <property type="project" value="TreeGrafter"/>
</dbReference>
<evidence type="ECO:0000256" key="11">
    <source>
        <dbReference type="SAM" id="MobiDB-lite"/>
    </source>
</evidence>
<evidence type="ECO:0000256" key="10">
    <source>
        <dbReference type="ARBA" id="ARBA00024938"/>
    </source>
</evidence>
<evidence type="ECO:0000256" key="8">
    <source>
        <dbReference type="ARBA" id="ARBA00023136"/>
    </source>
</evidence>
<comment type="caution">
    <text evidence="13">The sequence shown here is derived from an EMBL/GenBank/DDBJ whole genome shotgun (WGS) entry which is preliminary data.</text>
</comment>
<feature type="transmembrane region" description="Helical" evidence="12">
    <location>
        <begin position="540"/>
        <end position="560"/>
    </location>
</feature>
<keyword evidence="8 12" id="KW-0472">Membrane</keyword>
<evidence type="ECO:0000256" key="5">
    <source>
        <dbReference type="ARBA" id="ARBA00022703"/>
    </source>
</evidence>
<evidence type="ECO:0000256" key="2">
    <source>
        <dbReference type="ARBA" id="ARBA00007984"/>
    </source>
</evidence>
<comment type="similarity">
    <text evidence="2">Belongs to the TMEM214 family.</text>
</comment>
<comment type="subcellular location">
    <subcellularLocation>
        <location evidence="1">Endoplasmic reticulum membrane</location>
        <topology evidence="1">Multi-pass membrane protein</topology>
    </subcellularLocation>
</comment>
<dbReference type="EMBL" id="JAPDFW010000119">
    <property type="protein sequence ID" value="KAJ5068163.1"/>
    <property type="molecule type" value="Genomic_DNA"/>
</dbReference>
<dbReference type="PANTHER" id="PTHR13448">
    <property type="entry name" value="TRANSMEMBRANE PROTEIN 214"/>
    <property type="match status" value="1"/>
</dbReference>
<evidence type="ECO:0000256" key="3">
    <source>
        <dbReference type="ARBA" id="ARBA00011720"/>
    </source>
</evidence>
<comment type="function">
    <text evidence="10">Critical mediator, in cooperation with CASP4, of endoplasmic reticulum-stress induced apoptosis. Required or the activation of CASP4 following endoplasmic reticulum stress.</text>
</comment>
<dbReference type="PANTHER" id="PTHR13448:SF0">
    <property type="entry name" value="TRANSMEMBRANE PROTEIN 214"/>
    <property type="match status" value="1"/>
</dbReference>
<proteinExistence type="inferred from homology"/>